<dbReference type="GO" id="GO:0003677">
    <property type="term" value="F:DNA binding"/>
    <property type="evidence" value="ECO:0007669"/>
    <property type="project" value="UniProtKB-KW"/>
</dbReference>
<keyword evidence="3" id="KW-0804">Transcription</keyword>
<dbReference type="Pfam" id="PF02365">
    <property type="entry name" value="NAM"/>
    <property type="match status" value="1"/>
</dbReference>
<keyword evidence="8" id="KW-1185">Reference proteome</keyword>
<accession>A0AAP0MPX1</accession>
<dbReference type="InterPro" id="IPR036093">
    <property type="entry name" value="NAC_dom_sf"/>
</dbReference>
<keyword evidence="1" id="KW-0805">Transcription regulation</keyword>
<dbReference type="EMBL" id="JBCGBO010000002">
    <property type="protein sequence ID" value="KAK9221055.1"/>
    <property type="molecule type" value="Genomic_DNA"/>
</dbReference>
<evidence type="ECO:0000259" key="6">
    <source>
        <dbReference type="PROSITE" id="PS51005"/>
    </source>
</evidence>
<feature type="region of interest" description="Disordered" evidence="5">
    <location>
        <begin position="182"/>
        <end position="211"/>
    </location>
</feature>
<gene>
    <name evidence="7" type="ORF">WN944_009479</name>
</gene>
<feature type="compositionally biased region" description="Basic and acidic residues" evidence="5">
    <location>
        <begin position="182"/>
        <end position="192"/>
    </location>
</feature>
<reference evidence="7 8" key="1">
    <citation type="submission" date="2024-05" db="EMBL/GenBank/DDBJ databases">
        <title>Haplotype-resolved chromosome-level genome assembly of Huyou (Citrus changshanensis).</title>
        <authorList>
            <person name="Miao C."/>
            <person name="Chen W."/>
            <person name="Wu Y."/>
            <person name="Wang L."/>
            <person name="Zhao S."/>
            <person name="Grierson D."/>
            <person name="Xu C."/>
            <person name="Chen K."/>
        </authorList>
    </citation>
    <scope>NUCLEOTIDE SEQUENCE [LARGE SCALE GENOMIC DNA]</scope>
    <source>
        <strain evidence="7">01-14</strain>
        <tissue evidence="7">Leaf</tissue>
    </source>
</reference>
<protein>
    <recommendedName>
        <fullName evidence="6">NAC domain-containing protein</fullName>
    </recommendedName>
</protein>
<name>A0AAP0MPX1_9ROSI</name>
<evidence type="ECO:0000256" key="1">
    <source>
        <dbReference type="ARBA" id="ARBA00023015"/>
    </source>
</evidence>
<keyword evidence="2" id="KW-0238">DNA-binding</keyword>
<keyword evidence="4" id="KW-0539">Nucleus</keyword>
<dbReference type="SUPFAM" id="SSF101941">
    <property type="entry name" value="NAC domain"/>
    <property type="match status" value="1"/>
</dbReference>
<sequence length="407" mass="46532">MDLENLPVGYRFCPLDWELLVCYLKKKVKNEPLPPNRIMEIKLYNFTPEQLKQELKVKYKDLREKEMFFFTPRERKHQNGTRLNRVTGSGPDSGSGYWKSTGADKRIKFKGALVGFKKQLVYYRKNPEAGGEGEKNDWIKTDWIMHEFRVPNNPTPRKKDGTNMELDWALCKIYKKLYKKEKDPSMNHRDDTLESMNHNSENNGTESTNPTRYNCIMYPEGQSSASNVNAYSENMQQTFHNSTSLENPHQMDSTNHGVVNCTQYANPNPNPNANQYASPNPYPNPGQNINDFSYNDSGVANSIQYANTSQNDINASSIAFESMPTQAQVFADNVNLPEWSSLITAVVDPEIQKLDAYFGISTASKEPLSPLPPLPSNDPLWWPTITDFDDDSWCSIYQENYNAPNGQ</sequence>
<comment type="caution">
    <text evidence="7">The sequence shown here is derived from an EMBL/GenBank/DDBJ whole genome shotgun (WGS) entry which is preliminary data.</text>
</comment>
<evidence type="ECO:0000256" key="5">
    <source>
        <dbReference type="SAM" id="MobiDB-lite"/>
    </source>
</evidence>
<evidence type="ECO:0000256" key="4">
    <source>
        <dbReference type="ARBA" id="ARBA00023242"/>
    </source>
</evidence>
<organism evidence="7 8">
    <name type="scientific">Citrus x changshan-huyou</name>
    <dbReference type="NCBI Taxonomy" id="2935761"/>
    <lineage>
        <taxon>Eukaryota</taxon>
        <taxon>Viridiplantae</taxon>
        <taxon>Streptophyta</taxon>
        <taxon>Embryophyta</taxon>
        <taxon>Tracheophyta</taxon>
        <taxon>Spermatophyta</taxon>
        <taxon>Magnoliopsida</taxon>
        <taxon>eudicotyledons</taxon>
        <taxon>Gunneridae</taxon>
        <taxon>Pentapetalae</taxon>
        <taxon>rosids</taxon>
        <taxon>malvids</taxon>
        <taxon>Sapindales</taxon>
        <taxon>Rutaceae</taxon>
        <taxon>Aurantioideae</taxon>
        <taxon>Citrus</taxon>
    </lineage>
</organism>
<feature type="compositionally biased region" description="Polar residues" evidence="5">
    <location>
        <begin position="194"/>
        <end position="211"/>
    </location>
</feature>
<dbReference type="PANTHER" id="PTHR31719">
    <property type="entry name" value="NAC TRANSCRIPTION FACTOR 56"/>
    <property type="match status" value="1"/>
</dbReference>
<dbReference type="PANTHER" id="PTHR31719:SF179">
    <property type="entry name" value="OS08G0148400 PROTEIN"/>
    <property type="match status" value="1"/>
</dbReference>
<proteinExistence type="predicted"/>
<dbReference type="AlphaFoldDB" id="A0AAP0MPX1"/>
<feature type="domain" description="NAC" evidence="6">
    <location>
        <begin position="6"/>
        <end position="176"/>
    </location>
</feature>
<dbReference type="Proteomes" id="UP001428341">
    <property type="component" value="Unassembled WGS sequence"/>
</dbReference>
<evidence type="ECO:0000256" key="3">
    <source>
        <dbReference type="ARBA" id="ARBA00023163"/>
    </source>
</evidence>
<evidence type="ECO:0000256" key="2">
    <source>
        <dbReference type="ARBA" id="ARBA00023125"/>
    </source>
</evidence>
<dbReference type="InterPro" id="IPR003441">
    <property type="entry name" value="NAC-dom"/>
</dbReference>
<dbReference type="Gene3D" id="2.170.150.80">
    <property type="entry name" value="NAC domain"/>
    <property type="match status" value="1"/>
</dbReference>
<evidence type="ECO:0000313" key="8">
    <source>
        <dbReference type="Proteomes" id="UP001428341"/>
    </source>
</evidence>
<dbReference type="PROSITE" id="PS51005">
    <property type="entry name" value="NAC"/>
    <property type="match status" value="1"/>
</dbReference>
<dbReference type="GO" id="GO:0006355">
    <property type="term" value="P:regulation of DNA-templated transcription"/>
    <property type="evidence" value="ECO:0007669"/>
    <property type="project" value="InterPro"/>
</dbReference>
<evidence type="ECO:0000313" key="7">
    <source>
        <dbReference type="EMBL" id="KAK9221055.1"/>
    </source>
</evidence>